<dbReference type="FunCoup" id="A0A059CTT9">
    <property type="interactions" value="124"/>
</dbReference>
<dbReference type="STRING" id="71139.A0A059CTT9"/>
<feature type="transmembrane region" description="Helical" evidence="1">
    <location>
        <begin position="61"/>
        <end position="84"/>
    </location>
</feature>
<keyword evidence="1" id="KW-0472">Membrane</keyword>
<dbReference type="PANTHER" id="PTHR31414:SF13">
    <property type="entry name" value="TRANSMEMBRANE PROTEIN"/>
    <property type="match status" value="1"/>
</dbReference>
<feature type="transmembrane region" description="Helical" evidence="1">
    <location>
        <begin position="562"/>
        <end position="584"/>
    </location>
</feature>
<dbReference type="eggNOG" id="ENOG502QUH4">
    <property type="taxonomic scope" value="Eukaryota"/>
</dbReference>
<dbReference type="Gramene" id="KCW81350">
    <property type="protein sequence ID" value="KCW81350"/>
    <property type="gene ID" value="EUGRSUZ_C02732"/>
</dbReference>
<feature type="transmembrane region" description="Helical" evidence="1">
    <location>
        <begin position="350"/>
        <end position="376"/>
    </location>
</feature>
<organism evidence="2">
    <name type="scientific">Eucalyptus grandis</name>
    <name type="common">Flooded gum</name>
    <dbReference type="NCBI Taxonomy" id="71139"/>
    <lineage>
        <taxon>Eukaryota</taxon>
        <taxon>Viridiplantae</taxon>
        <taxon>Streptophyta</taxon>
        <taxon>Embryophyta</taxon>
        <taxon>Tracheophyta</taxon>
        <taxon>Spermatophyta</taxon>
        <taxon>Magnoliopsida</taxon>
        <taxon>eudicotyledons</taxon>
        <taxon>Gunneridae</taxon>
        <taxon>Pentapetalae</taxon>
        <taxon>rosids</taxon>
        <taxon>malvids</taxon>
        <taxon>Myrtales</taxon>
        <taxon>Myrtaceae</taxon>
        <taxon>Myrtoideae</taxon>
        <taxon>Eucalypteae</taxon>
        <taxon>Eucalyptus</taxon>
    </lineage>
</organism>
<dbReference type="AlphaFoldDB" id="A0A059CTT9"/>
<feature type="transmembrane region" description="Helical" evidence="1">
    <location>
        <begin position="164"/>
        <end position="195"/>
    </location>
</feature>
<dbReference type="EMBL" id="KK198755">
    <property type="protein sequence ID" value="KCW81350.1"/>
    <property type="molecule type" value="Genomic_DNA"/>
</dbReference>
<proteinExistence type="predicted"/>
<feature type="transmembrane region" description="Helical" evidence="1">
    <location>
        <begin position="216"/>
        <end position="236"/>
    </location>
</feature>
<feature type="transmembrane region" description="Helical" evidence="1">
    <location>
        <begin position="324"/>
        <end position="343"/>
    </location>
</feature>
<keyword evidence="1" id="KW-0812">Transmembrane</keyword>
<sequence length="604" mass="67084">MARVWWLACVASRVYSPLSRAFWAVRVGTQLLQPFALQLLTFPPCLVCLSMSVNPVESSALSLAMTLQLFLAPALFLLSSPALASSSHGDSLFRPFEAPSPSSWDWESKAKLLGTTAREYVIGPSTDLFENTMSALAAQRTYRKDPLDGFKKYTGGWNLKDHHYWASVGFTAAPVLVIAAMWFLCFGVWLLVMVCCSCSRKQPEKQKSAAAYQFSLILLVIFGIASIIGCIVLYAGQGRFHKTTSRALEYVVNQADLTVDKLKDVSDNIAQAKQVGVDKVFVPPSVQADIDQIEAKIDSSTNALAGQTVENSEDMRHLLDSVRLALILTAAVMLSLTLIGFLLSIIRMPFLVYILVIVGWLLVSGSFILSGTFLVLHNVAGDTCVAMDEWVQYPSAHTALDEILPCMDDVTVQETKQRSKEVTYQLVEVINEVITNVSNLNFSPNFPTMYLNQSGPPVPILCNPFHSDLTDRACSSGEVDLNNAREVWRGFVCQASATGICMTTGRLTPSFYDQMSTAVNVSYGLYYDTPSLTDLQDCTFVRQTFREVHEKYCPGLQQYSKWVYVGLVIVSTSVMLSLMLSLLYRREHQGYVYTKEFDEHKDSQ</sequence>
<gene>
    <name evidence="2" type="ORF">EUGRSUZ_C02732</name>
</gene>
<name>A0A059CTT9_EUCGR</name>
<dbReference type="InParanoid" id="A0A059CTT9"/>
<evidence type="ECO:0000256" key="1">
    <source>
        <dbReference type="SAM" id="Phobius"/>
    </source>
</evidence>
<protein>
    <submittedName>
        <fullName evidence="2">Uncharacterized protein</fullName>
    </submittedName>
</protein>
<accession>A0A059CTT9</accession>
<keyword evidence="1" id="KW-1133">Transmembrane helix</keyword>
<evidence type="ECO:0000313" key="2">
    <source>
        <dbReference type="EMBL" id="KCW81350.1"/>
    </source>
</evidence>
<reference evidence="2" key="1">
    <citation type="submission" date="2013-07" db="EMBL/GenBank/DDBJ databases">
        <title>The genome of Eucalyptus grandis.</title>
        <authorList>
            <person name="Schmutz J."/>
            <person name="Hayes R."/>
            <person name="Myburg A."/>
            <person name="Tuskan G."/>
            <person name="Grattapaglia D."/>
            <person name="Rokhsar D.S."/>
        </authorList>
    </citation>
    <scope>NUCLEOTIDE SEQUENCE</scope>
    <source>
        <tissue evidence="2">Leaf extractions</tissue>
    </source>
</reference>
<dbReference type="InterPro" id="IPR040283">
    <property type="entry name" value="DDB_G0292058-like"/>
</dbReference>
<dbReference type="PANTHER" id="PTHR31414">
    <property type="entry name" value="TRANSMEMBRANE PROTEIN DDB_G0292058"/>
    <property type="match status" value="1"/>
</dbReference>